<dbReference type="GO" id="GO:0047570">
    <property type="term" value="F:3-oxoadipate enol-lactonase activity"/>
    <property type="evidence" value="ECO:0007669"/>
    <property type="project" value="UniProtKB-EC"/>
</dbReference>
<dbReference type="InterPro" id="IPR026968">
    <property type="entry name" value="PcaD/CatD"/>
</dbReference>
<dbReference type="EMBL" id="JACHIV010000001">
    <property type="protein sequence ID" value="MBB5069485.1"/>
    <property type="molecule type" value="Genomic_DNA"/>
</dbReference>
<feature type="domain" description="AB hydrolase-1" evidence="1">
    <location>
        <begin position="15"/>
        <end position="237"/>
    </location>
</feature>
<dbReference type="GO" id="GO:0042952">
    <property type="term" value="P:beta-ketoadipate pathway"/>
    <property type="evidence" value="ECO:0007669"/>
    <property type="project" value="InterPro"/>
</dbReference>
<dbReference type="PANTHER" id="PTHR43433">
    <property type="entry name" value="HYDROLASE, ALPHA/BETA FOLD FAMILY PROTEIN"/>
    <property type="match status" value="1"/>
</dbReference>
<dbReference type="InterPro" id="IPR000073">
    <property type="entry name" value="AB_hydrolase_1"/>
</dbReference>
<dbReference type="AlphaFoldDB" id="A0A840NHD8"/>
<keyword evidence="3" id="KW-1185">Reference proteome</keyword>
<protein>
    <submittedName>
        <fullName evidence="2">3-oxoadipate enol-lactonase</fullName>
        <ecNumber evidence="2">3.1.1.24</ecNumber>
    </submittedName>
</protein>
<evidence type="ECO:0000313" key="3">
    <source>
        <dbReference type="Proteomes" id="UP000580474"/>
    </source>
</evidence>
<dbReference type="EC" id="3.1.1.24" evidence="2"/>
<evidence type="ECO:0000313" key="2">
    <source>
        <dbReference type="EMBL" id="MBB5069485.1"/>
    </source>
</evidence>
<dbReference type="InterPro" id="IPR050471">
    <property type="entry name" value="AB_hydrolase"/>
</dbReference>
<dbReference type="SUPFAM" id="SSF53474">
    <property type="entry name" value="alpha/beta-Hydrolases"/>
    <property type="match status" value="1"/>
</dbReference>
<proteinExistence type="predicted"/>
<keyword evidence="2" id="KW-0378">Hydrolase</keyword>
<sequence>MTPHYELAGPEGAEVVVLSNSLGTDLGLWDAQLPALAERFRVLRYDQRGHGRTPAAPGRYDLADLGGDVLELLDHLDVERAHFAGVSLGGMTGMWLAEHAPQRLDRLALICTSAELTPRQAWRDRAAQARRDGTASMVDGSLGRWFTPALATDPDVVARFGGALAACDDEGYASCAEAIAELDLVDGLPRITAPTLVIAGRDDPATPPPHAERIGAAVPGARVEVLTDASHLANVERAETVNRLLLHHFTRSLHESSHDAP</sequence>
<accession>A0A840NHD8</accession>
<dbReference type="PANTHER" id="PTHR43433:SF5">
    <property type="entry name" value="AB HYDROLASE-1 DOMAIN-CONTAINING PROTEIN"/>
    <property type="match status" value="1"/>
</dbReference>
<gene>
    <name evidence="2" type="ORF">BJ969_002573</name>
</gene>
<reference evidence="2 3" key="1">
    <citation type="submission" date="2020-08" db="EMBL/GenBank/DDBJ databases">
        <title>Sequencing the genomes of 1000 actinobacteria strains.</title>
        <authorList>
            <person name="Klenk H.-P."/>
        </authorList>
    </citation>
    <scope>NUCLEOTIDE SEQUENCE [LARGE SCALE GENOMIC DNA]</scope>
    <source>
        <strain evidence="2 3">DSM 45582</strain>
    </source>
</reference>
<dbReference type="PRINTS" id="PR00111">
    <property type="entry name" value="ABHYDROLASE"/>
</dbReference>
<organism evidence="2 3">
    <name type="scientific">Saccharopolyspora gloriosae</name>
    <dbReference type="NCBI Taxonomy" id="455344"/>
    <lineage>
        <taxon>Bacteria</taxon>
        <taxon>Bacillati</taxon>
        <taxon>Actinomycetota</taxon>
        <taxon>Actinomycetes</taxon>
        <taxon>Pseudonocardiales</taxon>
        <taxon>Pseudonocardiaceae</taxon>
        <taxon>Saccharopolyspora</taxon>
    </lineage>
</organism>
<dbReference type="Proteomes" id="UP000580474">
    <property type="component" value="Unassembled WGS sequence"/>
</dbReference>
<comment type="caution">
    <text evidence="2">The sequence shown here is derived from an EMBL/GenBank/DDBJ whole genome shotgun (WGS) entry which is preliminary data.</text>
</comment>
<evidence type="ECO:0000259" key="1">
    <source>
        <dbReference type="Pfam" id="PF00561"/>
    </source>
</evidence>
<name>A0A840NHD8_9PSEU</name>
<dbReference type="NCBIfam" id="TIGR02427">
    <property type="entry name" value="protocat_pcaD"/>
    <property type="match status" value="1"/>
</dbReference>
<dbReference type="InterPro" id="IPR029058">
    <property type="entry name" value="AB_hydrolase_fold"/>
</dbReference>
<dbReference type="RefSeq" id="WP_184479168.1">
    <property type="nucleotide sequence ID" value="NZ_JACHIV010000001.1"/>
</dbReference>
<dbReference type="Gene3D" id="3.40.50.1820">
    <property type="entry name" value="alpha/beta hydrolase"/>
    <property type="match status" value="1"/>
</dbReference>
<dbReference type="Pfam" id="PF00561">
    <property type="entry name" value="Abhydrolase_1"/>
    <property type="match status" value="1"/>
</dbReference>